<dbReference type="Pfam" id="PF12728">
    <property type="entry name" value="HTH_17"/>
    <property type="match status" value="1"/>
</dbReference>
<feature type="domain" description="Helix-turn-helix" evidence="1">
    <location>
        <begin position="12"/>
        <end position="62"/>
    </location>
</feature>
<dbReference type="NCBIfam" id="TIGR01764">
    <property type="entry name" value="excise"/>
    <property type="match status" value="1"/>
</dbReference>
<dbReference type="KEGG" id="huw:FPZ11_18515"/>
<evidence type="ECO:0000259" key="1">
    <source>
        <dbReference type="Pfam" id="PF12728"/>
    </source>
</evidence>
<evidence type="ECO:0000313" key="3">
    <source>
        <dbReference type="Proteomes" id="UP000320216"/>
    </source>
</evidence>
<dbReference type="InterPro" id="IPR010093">
    <property type="entry name" value="SinI_DNA-bd"/>
</dbReference>
<keyword evidence="3" id="KW-1185">Reference proteome</keyword>
<dbReference type="Proteomes" id="UP000320216">
    <property type="component" value="Chromosome"/>
</dbReference>
<reference evidence="2 3" key="1">
    <citation type="submission" date="2019-07" db="EMBL/GenBank/DDBJ databases">
        <title>Full genome sequence of Humibacter sp. WJ7-1.</title>
        <authorList>
            <person name="Im W.-T."/>
        </authorList>
    </citation>
    <scope>NUCLEOTIDE SEQUENCE [LARGE SCALE GENOMIC DNA]</scope>
    <source>
        <strain evidence="2 3">WJ7-1</strain>
    </source>
</reference>
<accession>A0A5B8M8U2</accession>
<gene>
    <name evidence="2" type="ORF">FPZ11_18515</name>
</gene>
<sequence length="95" mass="10557">MTADRQDDVTRFLTVADTAEVLNVAPSDVVGLIDTGELPAIRVGRPGSWRIERVELEAYIAAMYEETRRRALFEQSDLAAIPELSGGRVIWPGER</sequence>
<proteinExistence type="predicted"/>
<dbReference type="RefSeq" id="WP_146322478.1">
    <property type="nucleotide sequence ID" value="NZ_CP042305.1"/>
</dbReference>
<dbReference type="AlphaFoldDB" id="A0A5B8M8U2"/>
<dbReference type="InterPro" id="IPR041657">
    <property type="entry name" value="HTH_17"/>
</dbReference>
<name>A0A5B8M8U2_9MICO</name>
<dbReference type="OrthoDB" id="5524782at2"/>
<organism evidence="2 3">
    <name type="scientific">Humibacter ginsenosidimutans</name>
    <dbReference type="NCBI Taxonomy" id="2599293"/>
    <lineage>
        <taxon>Bacteria</taxon>
        <taxon>Bacillati</taxon>
        <taxon>Actinomycetota</taxon>
        <taxon>Actinomycetes</taxon>
        <taxon>Micrococcales</taxon>
        <taxon>Microbacteriaceae</taxon>
        <taxon>Humibacter</taxon>
    </lineage>
</organism>
<dbReference type="GO" id="GO:0003677">
    <property type="term" value="F:DNA binding"/>
    <property type="evidence" value="ECO:0007669"/>
    <property type="project" value="InterPro"/>
</dbReference>
<protein>
    <submittedName>
        <fullName evidence="2">Helix-turn-helix domain-containing protein</fullName>
    </submittedName>
</protein>
<evidence type="ECO:0000313" key="2">
    <source>
        <dbReference type="EMBL" id="QDZ16474.1"/>
    </source>
</evidence>
<dbReference type="EMBL" id="CP042305">
    <property type="protein sequence ID" value="QDZ16474.1"/>
    <property type="molecule type" value="Genomic_DNA"/>
</dbReference>